<dbReference type="PANTHER" id="PTHR31672:SF13">
    <property type="entry name" value="F-BOX PROTEIN CPR30-LIKE"/>
    <property type="match status" value="1"/>
</dbReference>
<dbReference type="InterPro" id="IPR001810">
    <property type="entry name" value="F-box_dom"/>
</dbReference>
<dbReference type="Pfam" id="PF07727">
    <property type="entry name" value="RVT_2"/>
    <property type="match status" value="2"/>
</dbReference>
<dbReference type="Pfam" id="PF13976">
    <property type="entry name" value="gag_pre-integrs"/>
    <property type="match status" value="1"/>
</dbReference>
<evidence type="ECO:0000313" key="3">
    <source>
        <dbReference type="EMBL" id="RVW91161.1"/>
    </source>
</evidence>
<dbReference type="InterPro" id="IPR057670">
    <property type="entry name" value="SH3_retrovirus"/>
</dbReference>
<reference evidence="3 4" key="1">
    <citation type="journal article" date="2018" name="PLoS Genet.">
        <title>Population sequencing reveals clonal diversity and ancestral inbreeding in the grapevine cultivar Chardonnay.</title>
        <authorList>
            <person name="Roach M.J."/>
            <person name="Johnson D.L."/>
            <person name="Bohlmann J."/>
            <person name="van Vuuren H.J."/>
            <person name="Jones S.J."/>
            <person name="Pretorius I.S."/>
            <person name="Schmidt S.A."/>
            <person name="Borneman A.R."/>
        </authorList>
    </citation>
    <scope>NUCLEOTIDE SEQUENCE [LARGE SCALE GENOMIC DNA]</scope>
    <source>
        <strain evidence="4">cv. Chardonnay</strain>
        <tissue evidence="3">Leaf</tissue>
    </source>
</reference>
<feature type="compositionally biased region" description="Basic and acidic residues" evidence="1">
    <location>
        <begin position="825"/>
        <end position="838"/>
    </location>
</feature>
<feature type="domain" description="F-box" evidence="2">
    <location>
        <begin position="844"/>
        <end position="882"/>
    </location>
</feature>
<comment type="caution">
    <text evidence="3">The sequence shown here is derived from an EMBL/GenBank/DDBJ whole genome shotgun (WGS) entry which is preliminary data.</text>
</comment>
<dbReference type="OrthoDB" id="5319261at2759"/>
<dbReference type="SMART" id="SM00256">
    <property type="entry name" value="FBOX"/>
    <property type="match status" value="1"/>
</dbReference>
<accession>A0A438I379</accession>
<dbReference type="CDD" id="cd22157">
    <property type="entry name" value="F-box_AtFBW1-like"/>
    <property type="match status" value="1"/>
</dbReference>
<dbReference type="AlphaFoldDB" id="A0A438I379"/>
<feature type="region of interest" description="Disordered" evidence="1">
    <location>
        <begin position="273"/>
        <end position="293"/>
    </location>
</feature>
<dbReference type="InterPro" id="IPR043502">
    <property type="entry name" value="DNA/RNA_pol_sf"/>
</dbReference>
<dbReference type="Pfam" id="PF00646">
    <property type="entry name" value="F-box"/>
    <property type="match status" value="1"/>
</dbReference>
<dbReference type="EMBL" id="QGNW01000148">
    <property type="protein sequence ID" value="RVW91161.1"/>
    <property type="molecule type" value="Genomic_DNA"/>
</dbReference>
<name>A0A438I379_VITVI</name>
<feature type="region of interest" description="Disordered" evidence="1">
    <location>
        <begin position="795"/>
        <end position="838"/>
    </location>
</feature>
<dbReference type="InterPro" id="IPR036047">
    <property type="entry name" value="F-box-like_dom_sf"/>
</dbReference>
<dbReference type="Pfam" id="PF08268">
    <property type="entry name" value="FBA_3"/>
    <property type="match status" value="1"/>
</dbReference>
<dbReference type="Proteomes" id="UP000288805">
    <property type="component" value="Unassembled WGS sequence"/>
</dbReference>
<gene>
    <name evidence="3" type="primary">RE2_967</name>
    <name evidence="3" type="ORF">CK203_031675</name>
</gene>
<dbReference type="InterPro" id="IPR013103">
    <property type="entry name" value="RVT_2"/>
</dbReference>
<evidence type="ECO:0000313" key="4">
    <source>
        <dbReference type="Proteomes" id="UP000288805"/>
    </source>
</evidence>
<dbReference type="PANTHER" id="PTHR31672">
    <property type="entry name" value="BNACNNG10540D PROTEIN"/>
    <property type="match status" value="1"/>
</dbReference>
<sequence length="1206" mass="136323">MATKNPIFTSVISGSPTITSEKLIGSENYLSWSASVELWFMGQGYEDHLVTPEDAIPDVDKVQWKKIDAQLCSVLWQSVDPKIFHHLRAYKTYFKFWTQAKGLYTNDIQRFYKVVSDTVPVRQQDMDLSTYIGRIASLKKEFLTLIPFTNGAEAQQIQTNKFFMVLTLIGLRPDLESVRDQILASPSVPSLDDVFARLLRLSYTQTLSTDGPSDLSVLASQINSRGGRSGNRGQRPQCTYCNKLGRTRDRCYQLHGRPPRIAHIAQSFDPLLSRPDSAASSTSQSITLTDSGASDHISGNKHIFSSITTTSALPTVTLANGSQIMTKGLEYGEDDWHRARLGHPSLSKFQKMVPRFSTLSSLACESCQLGKHTRVSFPKRLNNRDKLSAKAMKCIFLGYSQLQKGYRCYSLDTHRYFLSADVTFFEESPFFLSSKSLPISEVLPLPYISPPFDALSHPLQVYHHRHCAVAPPLSSVEAMVDEMTALHSNGTWDLVSLPPGKSTVGCRWVYIIKVGPDGQVDRLKARLVVKGYTQIYGCDYGDTFSPVAKIAFVRLFLSMTTMCHWPLYQLDIKNVFFHGELFEEVYMEQPPGFVAQGESGLVCNSVVQEFGMLRNEADHSIFYHHNSSSQCIYLVVYVDDIVITGSDQEGIQRLKQHFFNHFQTKDLGKLKYFLGFEITQSSSGVVMSQRKYVLDILEETGMLEYKPVDTPMDPNVVSGQGEPLRDPGRYRRLSPCDNYWDAVIRILRYIKRNIRPRNGNNAILPEHCTGFLFCRRVPFAKVLLGVIEGGTLNPPFQMLRPKRHRTTKTDGHARSSKKGSQVRSSKKDGRASTTKKDGPVNDLLPELISEILSRLPIELILRCRSVCKTWNSVIQSPLFINLQARKSHNQPSRVILKPIFGGVTATTMHSLFLLDTEERKSRRIHDKSWRFSGLQIMSSCNGLLCITSDSELGPVYISNPITREFVILPSPETGFSLLRHQVGLGFDSSNGKYIVVRAYTDKSKSQVNKFEAIMLGENSWRSLTVPDIIAECTINGSVFWNGALHWKIKKKPGRECMLSFDVSSGKFAVTRFPVSADVPDDFEMVELDGHLSLVQVYDTQMKIWRVTGEKIEGLSVCYEDMYCMNVRWNSSFNCEIIRGYIDEGYLLQVNTHRGPGGAWRRYLTQYFPKMEQFLSLIIPSIPICFKTISFRPTLISPMQLHFVPHG</sequence>
<dbReference type="InterPro" id="IPR017451">
    <property type="entry name" value="F-box-assoc_interact_dom"/>
</dbReference>
<dbReference type="InterPro" id="IPR050796">
    <property type="entry name" value="SCF_F-box_component"/>
</dbReference>
<evidence type="ECO:0000256" key="1">
    <source>
        <dbReference type="SAM" id="MobiDB-lite"/>
    </source>
</evidence>
<dbReference type="Gene3D" id="1.20.1280.50">
    <property type="match status" value="1"/>
</dbReference>
<dbReference type="InterPro" id="IPR025724">
    <property type="entry name" value="GAG-pre-integrase_dom"/>
</dbReference>
<dbReference type="InterPro" id="IPR013187">
    <property type="entry name" value="F-box-assoc_dom_typ3"/>
</dbReference>
<dbReference type="SUPFAM" id="SSF81383">
    <property type="entry name" value="F-box domain"/>
    <property type="match status" value="1"/>
</dbReference>
<proteinExistence type="predicted"/>
<dbReference type="NCBIfam" id="TIGR01640">
    <property type="entry name" value="F_box_assoc_1"/>
    <property type="match status" value="1"/>
</dbReference>
<feature type="compositionally biased region" description="Polar residues" evidence="1">
    <location>
        <begin position="278"/>
        <end position="292"/>
    </location>
</feature>
<organism evidence="3 4">
    <name type="scientific">Vitis vinifera</name>
    <name type="common">Grape</name>
    <dbReference type="NCBI Taxonomy" id="29760"/>
    <lineage>
        <taxon>Eukaryota</taxon>
        <taxon>Viridiplantae</taxon>
        <taxon>Streptophyta</taxon>
        <taxon>Embryophyta</taxon>
        <taxon>Tracheophyta</taxon>
        <taxon>Spermatophyta</taxon>
        <taxon>Magnoliopsida</taxon>
        <taxon>eudicotyledons</taxon>
        <taxon>Gunneridae</taxon>
        <taxon>Pentapetalae</taxon>
        <taxon>rosids</taxon>
        <taxon>Vitales</taxon>
        <taxon>Vitaceae</taxon>
        <taxon>Viteae</taxon>
        <taxon>Vitis</taxon>
    </lineage>
</organism>
<dbReference type="Pfam" id="PF25597">
    <property type="entry name" value="SH3_retrovirus"/>
    <property type="match status" value="1"/>
</dbReference>
<dbReference type="SUPFAM" id="SSF56672">
    <property type="entry name" value="DNA/RNA polymerases"/>
    <property type="match status" value="1"/>
</dbReference>
<protein>
    <submittedName>
        <fullName evidence="3">Retrovirus-related Pol polyprotein from transposon RE2</fullName>
    </submittedName>
</protein>
<evidence type="ECO:0000259" key="2">
    <source>
        <dbReference type="SMART" id="SM00256"/>
    </source>
</evidence>